<reference evidence="1" key="1">
    <citation type="journal article" date="2013" name="Genetics">
        <title>The draft genome and transcriptome of Panagrellus redivivus are shaped by the harsh demands of a free-living lifestyle.</title>
        <authorList>
            <person name="Srinivasan J."/>
            <person name="Dillman A.R."/>
            <person name="Macchietto M.G."/>
            <person name="Heikkinen L."/>
            <person name="Lakso M."/>
            <person name="Fracchia K.M."/>
            <person name="Antoshechkin I."/>
            <person name="Mortazavi A."/>
            <person name="Wong G."/>
            <person name="Sternberg P.W."/>
        </authorList>
    </citation>
    <scope>NUCLEOTIDE SEQUENCE [LARGE SCALE GENOMIC DNA]</scope>
    <source>
        <strain evidence="1">MT8872</strain>
    </source>
</reference>
<proteinExistence type="predicted"/>
<protein>
    <submittedName>
        <fullName evidence="2">Cystatin domain-containing protein</fullName>
    </submittedName>
</protein>
<evidence type="ECO:0000313" key="2">
    <source>
        <dbReference type="WBParaSite" id="Pan_g9042.t1"/>
    </source>
</evidence>
<evidence type="ECO:0000313" key="1">
    <source>
        <dbReference type="Proteomes" id="UP000492821"/>
    </source>
</evidence>
<dbReference type="Proteomes" id="UP000492821">
    <property type="component" value="Unassembled WGS sequence"/>
</dbReference>
<name>A0A7E4WAX7_PANRE</name>
<sequence length="80" mass="9151">MADFEAHVLHVMARQSAGLIVSTVYGQKQDGKRFALVKTQVVWYAVRLVIENSYAVEREEFFLEAEADNYIASKKRELEG</sequence>
<reference evidence="2" key="2">
    <citation type="submission" date="2020-10" db="UniProtKB">
        <authorList>
            <consortium name="WormBaseParasite"/>
        </authorList>
    </citation>
    <scope>IDENTIFICATION</scope>
</reference>
<dbReference type="WBParaSite" id="Pan_g9042.t1">
    <property type="protein sequence ID" value="Pan_g9042.t1"/>
    <property type="gene ID" value="Pan_g9042"/>
</dbReference>
<organism evidence="1 2">
    <name type="scientific">Panagrellus redivivus</name>
    <name type="common">Microworm</name>
    <dbReference type="NCBI Taxonomy" id="6233"/>
    <lineage>
        <taxon>Eukaryota</taxon>
        <taxon>Metazoa</taxon>
        <taxon>Ecdysozoa</taxon>
        <taxon>Nematoda</taxon>
        <taxon>Chromadorea</taxon>
        <taxon>Rhabditida</taxon>
        <taxon>Tylenchina</taxon>
        <taxon>Panagrolaimomorpha</taxon>
        <taxon>Panagrolaimoidea</taxon>
        <taxon>Panagrolaimidae</taxon>
        <taxon>Panagrellus</taxon>
    </lineage>
</organism>
<dbReference type="AlphaFoldDB" id="A0A7E4WAX7"/>
<accession>A0A7E4WAX7</accession>
<keyword evidence="1" id="KW-1185">Reference proteome</keyword>